<protein>
    <submittedName>
        <fullName evidence="2">Uncharacterized protein</fullName>
    </submittedName>
</protein>
<sequence>MEDLPMFNNMNWFDDIFDIVNIDDDNDDDKQEVERMILEDYYEDFDIHFKQDDDDDDDEENFEVNENVQEEEVLSQKLIELSTGGQKRPVTTPTSSQEGNRKKRICLSKVVDIKQPSNQITSYLETMDEM</sequence>
<reference evidence="2" key="1">
    <citation type="submission" date="2021-02" db="EMBL/GenBank/DDBJ databases">
        <authorList>
            <person name="Nowell W R."/>
        </authorList>
    </citation>
    <scope>NUCLEOTIDE SEQUENCE</scope>
</reference>
<dbReference type="AlphaFoldDB" id="A0A816GE93"/>
<evidence type="ECO:0000256" key="1">
    <source>
        <dbReference type="SAM" id="MobiDB-lite"/>
    </source>
</evidence>
<feature type="region of interest" description="Disordered" evidence="1">
    <location>
        <begin position="79"/>
        <end position="102"/>
    </location>
</feature>
<dbReference type="Proteomes" id="UP000663834">
    <property type="component" value="Unassembled WGS sequence"/>
</dbReference>
<dbReference type="EMBL" id="CAJOBJ010354659">
    <property type="protein sequence ID" value="CAF5212600.1"/>
    <property type="molecule type" value="Genomic_DNA"/>
</dbReference>
<feature type="non-terminal residue" evidence="2">
    <location>
        <position position="130"/>
    </location>
</feature>
<evidence type="ECO:0000313" key="3">
    <source>
        <dbReference type="EMBL" id="CAF5212600.1"/>
    </source>
</evidence>
<name>A0A816GE93_9BILA</name>
<dbReference type="Proteomes" id="UP000681720">
    <property type="component" value="Unassembled WGS sequence"/>
</dbReference>
<organism evidence="2 4">
    <name type="scientific">Rotaria magnacalcarata</name>
    <dbReference type="NCBI Taxonomy" id="392030"/>
    <lineage>
        <taxon>Eukaryota</taxon>
        <taxon>Metazoa</taxon>
        <taxon>Spiralia</taxon>
        <taxon>Gnathifera</taxon>
        <taxon>Rotifera</taxon>
        <taxon>Eurotatoria</taxon>
        <taxon>Bdelloidea</taxon>
        <taxon>Philodinida</taxon>
        <taxon>Philodinidae</taxon>
        <taxon>Rotaria</taxon>
    </lineage>
</organism>
<dbReference type="OrthoDB" id="10021930at2759"/>
<gene>
    <name evidence="3" type="ORF">GIL414_LOCUS80346</name>
    <name evidence="2" type="ORF">KQP761_LOCUS34588</name>
</gene>
<feature type="compositionally biased region" description="Polar residues" evidence="1">
    <location>
        <begin position="83"/>
        <end position="98"/>
    </location>
</feature>
<accession>A0A816GE93</accession>
<evidence type="ECO:0000313" key="2">
    <source>
        <dbReference type="EMBL" id="CAF1672590.1"/>
    </source>
</evidence>
<evidence type="ECO:0000313" key="4">
    <source>
        <dbReference type="Proteomes" id="UP000663834"/>
    </source>
</evidence>
<proteinExistence type="predicted"/>
<dbReference type="EMBL" id="CAJNOW010019462">
    <property type="protein sequence ID" value="CAF1672590.1"/>
    <property type="molecule type" value="Genomic_DNA"/>
</dbReference>
<comment type="caution">
    <text evidence="2">The sequence shown here is derived from an EMBL/GenBank/DDBJ whole genome shotgun (WGS) entry which is preliminary data.</text>
</comment>